<dbReference type="Pfam" id="PF00128">
    <property type="entry name" value="Alpha-amylase"/>
    <property type="match status" value="2"/>
</dbReference>
<evidence type="ECO:0000259" key="2">
    <source>
        <dbReference type="SMART" id="SM00642"/>
    </source>
</evidence>
<dbReference type="SUPFAM" id="SSF51445">
    <property type="entry name" value="(Trans)glycosidases"/>
    <property type="match status" value="1"/>
</dbReference>
<name>A0ABX2XC52_9FLAO</name>
<feature type="chain" id="PRO_5047505446" evidence="1">
    <location>
        <begin position="25"/>
        <end position="461"/>
    </location>
</feature>
<reference evidence="4" key="1">
    <citation type="submission" date="2016-03" db="EMBL/GenBank/DDBJ databases">
        <title>Draft genome sequence of Paenibacillus glacialis DSM 22343.</title>
        <authorList>
            <person name="Shin S.-K."/>
            <person name="Yi H."/>
        </authorList>
    </citation>
    <scope>NUCLEOTIDE SEQUENCE [LARGE SCALE GENOMIC DNA]</scope>
    <source>
        <strain evidence="4">CCUG 60099</strain>
    </source>
</reference>
<dbReference type="SMART" id="SM00642">
    <property type="entry name" value="Aamy"/>
    <property type="match status" value="1"/>
</dbReference>
<dbReference type="EMBL" id="LVEN01000046">
    <property type="protein sequence ID" value="OCB69339.1"/>
    <property type="molecule type" value="Genomic_DNA"/>
</dbReference>
<evidence type="ECO:0000256" key="1">
    <source>
        <dbReference type="SAM" id="SignalP"/>
    </source>
</evidence>
<accession>A0ABX2XC52</accession>
<keyword evidence="4" id="KW-1185">Reference proteome</keyword>
<evidence type="ECO:0000313" key="4">
    <source>
        <dbReference type="Proteomes" id="UP000093343"/>
    </source>
</evidence>
<keyword evidence="1" id="KW-0732">Signal</keyword>
<dbReference type="PANTHER" id="PTHR10357:SF205">
    <property type="entry name" value="O-GLYCOSYL HYDROLASE FAMILY 13"/>
    <property type="match status" value="1"/>
</dbReference>
<organism evidence="3 4">
    <name type="scientific">Flavobacterium piscis</name>
    <dbReference type="NCBI Taxonomy" id="1114874"/>
    <lineage>
        <taxon>Bacteria</taxon>
        <taxon>Pseudomonadati</taxon>
        <taxon>Bacteroidota</taxon>
        <taxon>Flavobacteriia</taxon>
        <taxon>Flavobacteriales</taxon>
        <taxon>Flavobacteriaceae</taxon>
        <taxon>Flavobacterium</taxon>
    </lineage>
</organism>
<dbReference type="InterPro" id="IPR017853">
    <property type="entry name" value="GH"/>
</dbReference>
<dbReference type="SUPFAM" id="SSF51011">
    <property type="entry name" value="Glycosyl hydrolase domain"/>
    <property type="match status" value="1"/>
</dbReference>
<dbReference type="RefSeq" id="WP_065451621.1">
    <property type="nucleotide sequence ID" value="NZ_LVEN01000046.1"/>
</dbReference>
<feature type="signal peptide" evidence="1">
    <location>
        <begin position="1"/>
        <end position="24"/>
    </location>
</feature>
<dbReference type="CDD" id="cd11313">
    <property type="entry name" value="AmyAc_arch_bac_AmyA"/>
    <property type="match status" value="1"/>
</dbReference>
<evidence type="ECO:0000313" key="3">
    <source>
        <dbReference type="EMBL" id="OCB69339.1"/>
    </source>
</evidence>
<feature type="domain" description="Glycosyl hydrolase family 13 catalytic" evidence="2">
    <location>
        <begin position="55"/>
        <end position="380"/>
    </location>
</feature>
<gene>
    <name evidence="3" type="ORF">FLP_21855</name>
</gene>
<comment type="caution">
    <text evidence="3">The sequence shown here is derived from an EMBL/GenBank/DDBJ whole genome shotgun (WGS) entry which is preliminary data.</text>
</comment>
<dbReference type="PROSITE" id="PS51257">
    <property type="entry name" value="PROKAR_LIPOPROTEIN"/>
    <property type="match status" value="1"/>
</dbReference>
<dbReference type="Proteomes" id="UP000093343">
    <property type="component" value="Unassembled WGS sequence"/>
</dbReference>
<dbReference type="PANTHER" id="PTHR10357">
    <property type="entry name" value="ALPHA-AMYLASE FAMILY MEMBER"/>
    <property type="match status" value="1"/>
</dbReference>
<protein>
    <submittedName>
        <fullName evidence="3">Alpha-amylase</fullName>
    </submittedName>
</protein>
<dbReference type="InterPro" id="IPR006047">
    <property type="entry name" value="GH13_cat_dom"/>
</dbReference>
<proteinExistence type="predicted"/>
<sequence>MKSNINIVYALVLALAFISCSSSDDNSTPTAPSPYTQYGVSFDKMPKKEDAIIYQVNIRAFSQAGTLKGVQDRLAEIQELGANVIYLMPVYPVGKVKATGALGSPYAVQDYKAINPDFGTLQDLQVLVEEAHKKNMAVILDWVANHTAWDNAWITQHPNWYQKNDKGEIIIPPGTNYNDVAQLDFNNTEMKDAMIDAMSYWVYNANIDGFRCDYADFVPQTFWADAITKLRSIKKNQKILMLAEGTKVTHFASGFDYTFGFNFFSTLEKVFKESKPATTLQDSNATEYANNYNPENRIVRYTSNHDVNLSEGTPLELFGGKKGSVATFVVAAYMKSVPMIYNGQEIGYDKRLNYFAKTPIDWTTADAAMLAEYKKIIAFRSTSNALKKGTYTGYSSDAVSAFTMVNETEKVLVLSNLTNSTVNYLVAPALKGTWKDAFTETSVTVGAELTLQPFQYLVLKN</sequence>
<dbReference type="Gene3D" id="3.20.20.80">
    <property type="entry name" value="Glycosidases"/>
    <property type="match status" value="1"/>
</dbReference>